<dbReference type="GO" id="GO:0022627">
    <property type="term" value="C:cytosolic small ribosomal subunit"/>
    <property type="evidence" value="ECO:0007669"/>
    <property type="project" value="UniProtKB-UniRule"/>
</dbReference>
<dbReference type="HAMAP" id="MF_01345_B">
    <property type="entry name" value="Ribosomal_uS17_B"/>
    <property type="match status" value="1"/>
</dbReference>
<dbReference type="PRINTS" id="PR00973">
    <property type="entry name" value="RIBOSOMALS17"/>
</dbReference>
<evidence type="ECO:0000256" key="7">
    <source>
        <dbReference type="RuleBase" id="RU003872"/>
    </source>
</evidence>
<keyword evidence="5 6" id="KW-0687">Ribonucleoprotein</keyword>
<dbReference type="SUPFAM" id="SSF50249">
    <property type="entry name" value="Nucleic acid-binding proteins"/>
    <property type="match status" value="1"/>
</dbReference>
<dbReference type="InterPro" id="IPR019979">
    <property type="entry name" value="Ribosomal_uS17_CS"/>
</dbReference>
<dbReference type="GO" id="GO:0006412">
    <property type="term" value="P:translation"/>
    <property type="evidence" value="ECO:0007669"/>
    <property type="project" value="UniProtKB-UniRule"/>
</dbReference>
<accession>A0A7C8BML5</accession>
<evidence type="ECO:0000256" key="5">
    <source>
        <dbReference type="ARBA" id="ARBA00023274"/>
    </source>
</evidence>
<dbReference type="InterPro" id="IPR000266">
    <property type="entry name" value="Ribosomal_uS17"/>
</dbReference>
<dbReference type="PROSITE" id="PS00056">
    <property type="entry name" value="RIBOSOMAL_S17"/>
    <property type="match status" value="1"/>
</dbReference>
<evidence type="ECO:0000256" key="4">
    <source>
        <dbReference type="ARBA" id="ARBA00022980"/>
    </source>
</evidence>
<organism evidence="8 9">
    <name type="scientific">Pseudoclavibacter caeni</name>
    <dbReference type="NCBI Taxonomy" id="908846"/>
    <lineage>
        <taxon>Bacteria</taxon>
        <taxon>Bacillati</taxon>
        <taxon>Actinomycetota</taxon>
        <taxon>Actinomycetes</taxon>
        <taxon>Micrococcales</taxon>
        <taxon>Microbacteriaceae</taxon>
        <taxon>Pseudoclavibacter</taxon>
    </lineage>
</organism>
<dbReference type="PANTHER" id="PTHR10744:SF1">
    <property type="entry name" value="SMALL RIBOSOMAL SUBUNIT PROTEIN US17M"/>
    <property type="match status" value="1"/>
</dbReference>
<dbReference type="CDD" id="cd00364">
    <property type="entry name" value="Ribosomal_uS17"/>
    <property type="match status" value="1"/>
</dbReference>
<evidence type="ECO:0000256" key="6">
    <source>
        <dbReference type="HAMAP-Rule" id="MF_01345"/>
    </source>
</evidence>
<evidence type="ECO:0000313" key="9">
    <source>
        <dbReference type="Proteomes" id="UP000481339"/>
    </source>
</evidence>
<dbReference type="NCBIfam" id="NF004123">
    <property type="entry name" value="PRK05610.1"/>
    <property type="match status" value="1"/>
</dbReference>
<keyword evidence="3 6" id="KW-0694">RNA-binding</keyword>
<evidence type="ECO:0000313" key="8">
    <source>
        <dbReference type="EMBL" id="KAB1631483.1"/>
    </source>
</evidence>
<dbReference type="OrthoDB" id="9811714at2"/>
<comment type="subunit">
    <text evidence="6">Part of the 30S ribosomal subunit.</text>
</comment>
<comment type="caution">
    <text evidence="8">The sequence shown here is derived from an EMBL/GenBank/DDBJ whole genome shotgun (WGS) entry which is preliminary data.</text>
</comment>
<dbReference type="InterPro" id="IPR012340">
    <property type="entry name" value="NA-bd_OB-fold"/>
</dbReference>
<comment type="similarity">
    <text evidence="1 6 7">Belongs to the universal ribosomal protein uS17 family.</text>
</comment>
<dbReference type="Proteomes" id="UP000481339">
    <property type="component" value="Unassembled WGS sequence"/>
</dbReference>
<dbReference type="NCBIfam" id="TIGR03635">
    <property type="entry name" value="uS17_bact"/>
    <property type="match status" value="1"/>
</dbReference>
<dbReference type="Pfam" id="PF00366">
    <property type="entry name" value="Ribosomal_S17"/>
    <property type="match status" value="1"/>
</dbReference>
<dbReference type="PANTHER" id="PTHR10744">
    <property type="entry name" value="40S RIBOSOMAL PROTEIN S11 FAMILY MEMBER"/>
    <property type="match status" value="1"/>
</dbReference>
<dbReference type="RefSeq" id="WP_158036655.1">
    <property type="nucleotide sequence ID" value="NZ_BAAAZV010000002.1"/>
</dbReference>
<evidence type="ECO:0000256" key="2">
    <source>
        <dbReference type="ARBA" id="ARBA00022730"/>
    </source>
</evidence>
<dbReference type="EMBL" id="WBKA01000006">
    <property type="protein sequence ID" value="KAB1631483.1"/>
    <property type="molecule type" value="Genomic_DNA"/>
</dbReference>
<evidence type="ECO:0000256" key="3">
    <source>
        <dbReference type="ARBA" id="ARBA00022884"/>
    </source>
</evidence>
<dbReference type="GO" id="GO:0019843">
    <property type="term" value="F:rRNA binding"/>
    <property type="evidence" value="ECO:0007669"/>
    <property type="project" value="UniProtKB-UniRule"/>
</dbReference>
<dbReference type="GO" id="GO:0003735">
    <property type="term" value="F:structural constituent of ribosome"/>
    <property type="evidence" value="ECO:0007669"/>
    <property type="project" value="UniProtKB-UniRule"/>
</dbReference>
<dbReference type="AlphaFoldDB" id="A0A7C8BML5"/>
<name>A0A7C8BML5_9MICO</name>
<reference evidence="8 9" key="1">
    <citation type="submission" date="2019-09" db="EMBL/GenBank/DDBJ databases">
        <title>Phylogeny of genus Pseudoclavibacter and closely related genus.</title>
        <authorList>
            <person name="Li Y."/>
        </authorList>
    </citation>
    <scope>NUCLEOTIDE SEQUENCE [LARGE SCALE GENOMIC DNA]</scope>
    <source>
        <strain evidence="8 9">JCM 16921</strain>
    </source>
</reference>
<keyword evidence="9" id="KW-1185">Reference proteome</keyword>
<protein>
    <recommendedName>
        <fullName evidence="6">Small ribosomal subunit protein uS17</fullName>
    </recommendedName>
</protein>
<keyword evidence="2 6" id="KW-0699">rRNA-binding</keyword>
<comment type="function">
    <text evidence="6">One of the primary rRNA binding proteins, it binds specifically to the 5'-end of 16S ribosomal RNA.</text>
</comment>
<dbReference type="Gene3D" id="2.40.50.140">
    <property type="entry name" value="Nucleic acid-binding proteins"/>
    <property type="match status" value="1"/>
</dbReference>
<sequence>MSENRQESPVQVRGYRKVRQGYVVSDKGDKTITVLVEDRVKHPLYGKVMRRSSKVRVHDAENTAGVGDLVRIAETRPLSATKRWRLVEILEKAK</sequence>
<gene>
    <name evidence="6 8" type="primary">rpsQ</name>
    <name evidence="8" type="ORF">F8O02_07620</name>
</gene>
<proteinExistence type="inferred from homology"/>
<dbReference type="InterPro" id="IPR019984">
    <property type="entry name" value="Ribosomal_uS17_bact/chlr"/>
</dbReference>
<keyword evidence="4 6" id="KW-0689">Ribosomal protein</keyword>
<evidence type="ECO:0000256" key="1">
    <source>
        <dbReference type="ARBA" id="ARBA00010254"/>
    </source>
</evidence>